<dbReference type="PANTHER" id="PTHR10257">
    <property type="entry name" value="SERINE/THREONINE PROTEIN PHOSPHATASE 2A PP2A REGULATORY SUBUNIT B"/>
    <property type="match status" value="1"/>
</dbReference>
<evidence type="ECO:0000313" key="4">
    <source>
        <dbReference type="Proteomes" id="UP001291623"/>
    </source>
</evidence>
<protein>
    <recommendedName>
        <fullName evidence="1">Serine/threonine protein phosphatase 2A regulatory subunit</fullName>
    </recommendedName>
</protein>
<proteinExistence type="inferred from homology"/>
<comment type="function">
    <text evidence="1">The B regulatory subunit might modulate substrate selectivity and catalytic activity, and also might direct the localization of the catalytic enzyme to a particular subcellular compartment.</text>
</comment>
<organism evidence="3 4">
    <name type="scientific">Anisodus tanguticus</name>
    <dbReference type="NCBI Taxonomy" id="243964"/>
    <lineage>
        <taxon>Eukaryota</taxon>
        <taxon>Viridiplantae</taxon>
        <taxon>Streptophyta</taxon>
        <taxon>Embryophyta</taxon>
        <taxon>Tracheophyta</taxon>
        <taxon>Spermatophyta</taxon>
        <taxon>Magnoliopsida</taxon>
        <taxon>eudicotyledons</taxon>
        <taxon>Gunneridae</taxon>
        <taxon>Pentapetalae</taxon>
        <taxon>asterids</taxon>
        <taxon>lamiids</taxon>
        <taxon>Solanales</taxon>
        <taxon>Solanaceae</taxon>
        <taxon>Solanoideae</taxon>
        <taxon>Hyoscyameae</taxon>
        <taxon>Anisodus</taxon>
    </lineage>
</organism>
<dbReference type="GO" id="GO:0000159">
    <property type="term" value="C:protein phosphatase type 2A complex"/>
    <property type="evidence" value="ECO:0007669"/>
    <property type="project" value="UniProtKB-UniRule"/>
</dbReference>
<reference evidence="3" key="1">
    <citation type="submission" date="2023-12" db="EMBL/GenBank/DDBJ databases">
        <title>Genome assembly of Anisodus tanguticus.</title>
        <authorList>
            <person name="Wang Y.-J."/>
        </authorList>
    </citation>
    <scope>NUCLEOTIDE SEQUENCE</scope>
    <source>
        <strain evidence="3">KB-2021</strain>
        <tissue evidence="3">Leaf</tissue>
    </source>
</reference>
<accession>A0AAE1R9G0</accession>
<feature type="region of interest" description="Disordered" evidence="2">
    <location>
        <begin position="1"/>
        <end position="55"/>
    </location>
</feature>
<feature type="compositionally biased region" description="Low complexity" evidence="2">
    <location>
        <begin position="29"/>
        <end position="50"/>
    </location>
</feature>
<dbReference type="FunFam" id="1.25.10.10:FF:000353">
    <property type="entry name" value="Serine/threonine-protein phosphatase 2A 56 kDa regulatory subunit"/>
    <property type="match status" value="1"/>
</dbReference>
<keyword evidence="4" id="KW-1185">Reference proteome</keyword>
<evidence type="ECO:0000256" key="2">
    <source>
        <dbReference type="SAM" id="MobiDB-lite"/>
    </source>
</evidence>
<dbReference type="InterPro" id="IPR011989">
    <property type="entry name" value="ARM-like"/>
</dbReference>
<dbReference type="InterPro" id="IPR002554">
    <property type="entry name" value="PP2A_B56"/>
</dbReference>
<evidence type="ECO:0000313" key="3">
    <source>
        <dbReference type="EMBL" id="KAK4347731.1"/>
    </source>
</evidence>
<dbReference type="Pfam" id="PF01603">
    <property type="entry name" value="B56"/>
    <property type="match status" value="2"/>
</dbReference>
<dbReference type="Gene3D" id="1.25.10.10">
    <property type="entry name" value="Leucine-rich Repeat Variant"/>
    <property type="match status" value="1"/>
</dbReference>
<dbReference type="EMBL" id="JAVYJV010000018">
    <property type="protein sequence ID" value="KAK4347731.1"/>
    <property type="molecule type" value="Genomic_DNA"/>
</dbReference>
<comment type="similarity">
    <text evidence="1">Belongs to the phosphatase 2A regulatory subunit.</text>
</comment>
<gene>
    <name evidence="3" type="ORF">RND71_034070</name>
</gene>
<sequence length="601" mass="69021">MIKQILNRLPRKLSKSGENRDGGTSTFQSNASNNSSRSSDLSNSRPGSLSAPSLSGVIGSSTPGLPQAINAKVNGNAAVFSYEALPNLRDVPASEKQNLFIKKLNLCCVLFDFSDPTKNLKEKDIKRQTLVELVDYVTSANGRFTETVMQEVIKMVSLNLFRPPTPQPRENKVLEGFDMEDDEPLMDPAWPHLQIVYEFLLRFVASPDTDAKLAKRYIDHSFILRLLDLFDSEDPREREYLKTVLHRIYGKFMVHRPFIRKSINNIFYRFIFETEKHNGIAELLEILGSIINGFALPLKEEHELFLVRALIPLHKPKCVQMYHQQLSYCITQFVEKDCKLADIVIRGLLKYWPITNSAKEVMFLGELEEVLEATQPPEFQRCMVPLFRRISRCLSSSHFQRLFPRLEPVTSRSHGSNFTIIDQTCRRFGKSSQGLLNFVKCLKIQRVTGMWRSICLLLIDLSPNLMIRQVSGMSRKHVRLEMVAERALFLWNNDHIENLIKQNRKVILPIIFPALEKNARGHWNQAVQSLTLNVRKIFSDIDPELFEECLHKFEEDQAHEEENKTKHEMTWKRLEEIGATKAASNEPVLVSLRITPPSSTG</sequence>
<dbReference type="AlphaFoldDB" id="A0AAE1R9G0"/>
<name>A0AAE1R9G0_9SOLA</name>
<dbReference type="GO" id="GO:0007165">
    <property type="term" value="P:signal transduction"/>
    <property type="evidence" value="ECO:0007669"/>
    <property type="project" value="InterPro"/>
</dbReference>
<evidence type="ECO:0000256" key="1">
    <source>
        <dbReference type="PIRNR" id="PIRNR028043"/>
    </source>
</evidence>
<comment type="caution">
    <text evidence="3">The sequence shown here is derived from an EMBL/GenBank/DDBJ whole genome shotgun (WGS) entry which is preliminary data.</text>
</comment>
<dbReference type="InterPro" id="IPR016024">
    <property type="entry name" value="ARM-type_fold"/>
</dbReference>
<dbReference type="FunFam" id="1.25.10.10:FF:002084">
    <property type="entry name" value="Uncharacterized protein"/>
    <property type="match status" value="1"/>
</dbReference>
<dbReference type="Proteomes" id="UP001291623">
    <property type="component" value="Unassembled WGS sequence"/>
</dbReference>
<dbReference type="PANTHER" id="PTHR10257:SF60">
    <property type="entry name" value="SERINE_THREONINE PROTEIN PHOSPHATASE 2A 55 KDA REGULATORY SUBUNIT B' DELTA ISOFORM"/>
    <property type="match status" value="1"/>
</dbReference>
<dbReference type="GO" id="GO:0019888">
    <property type="term" value="F:protein phosphatase regulator activity"/>
    <property type="evidence" value="ECO:0007669"/>
    <property type="project" value="UniProtKB-UniRule"/>
</dbReference>
<dbReference type="SUPFAM" id="SSF48371">
    <property type="entry name" value="ARM repeat"/>
    <property type="match status" value="2"/>
</dbReference>
<dbReference type="PIRSF" id="PIRSF028043">
    <property type="entry name" value="PP2A_B56"/>
    <property type="match status" value="1"/>
</dbReference>